<keyword evidence="1" id="KW-0472">Membrane</keyword>
<protein>
    <submittedName>
        <fullName evidence="2">Putative ovule protein</fullName>
    </submittedName>
</protein>
<sequence>KYGSFYELHILNRKALNFMHSIWICCLLWFVHISFSEMDGGIKGFIMIGDTKIVVIMLSCYGHTYIMFW</sequence>
<feature type="non-terminal residue" evidence="2">
    <location>
        <position position="1"/>
    </location>
</feature>
<organism evidence="2">
    <name type="scientific">Solanum chacoense</name>
    <name type="common">Chaco potato</name>
    <dbReference type="NCBI Taxonomy" id="4108"/>
    <lineage>
        <taxon>Eukaryota</taxon>
        <taxon>Viridiplantae</taxon>
        <taxon>Streptophyta</taxon>
        <taxon>Embryophyta</taxon>
        <taxon>Tracheophyta</taxon>
        <taxon>Spermatophyta</taxon>
        <taxon>Magnoliopsida</taxon>
        <taxon>eudicotyledons</taxon>
        <taxon>Gunneridae</taxon>
        <taxon>Pentapetalae</taxon>
        <taxon>asterids</taxon>
        <taxon>lamiids</taxon>
        <taxon>Solanales</taxon>
        <taxon>Solanaceae</taxon>
        <taxon>Solanoideae</taxon>
        <taxon>Solaneae</taxon>
        <taxon>Solanum</taxon>
    </lineage>
</organism>
<dbReference type="AlphaFoldDB" id="A0A0V0H7V4"/>
<proteinExistence type="predicted"/>
<name>A0A0V0H7V4_SOLCH</name>
<reference evidence="2" key="1">
    <citation type="submission" date="2015-12" db="EMBL/GenBank/DDBJ databases">
        <title>Gene expression during late stages of embryo sac development: a critical building block for successful pollen-pistil interactions.</title>
        <authorList>
            <person name="Liu Y."/>
            <person name="Joly V."/>
            <person name="Sabar M."/>
            <person name="Matton D.P."/>
        </authorList>
    </citation>
    <scope>NUCLEOTIDE SEQUENCE</scope>
</reference>
<feature type="transmembrane region" description="Helical" evidence="1">
    <location>
        <begin position="45"/>
        <end position="68"/>
    </location>
</feature>
<keyword evidence="1" id="KW-0812">Transmembrane</keyword>
<keyword evidence="1" id="KW-1133">Transmembrane helix</keyword>
<feature type="transmembrane region" description="Helical" evidence="1">
    <location>
        <begin position="15"/>
        <end position="33"/>
    </location>
</feature>
<evidence type="ECO:0000256" key="1">
    <source>
        <dbReference type="SAM" id="Phobius"/>
    </source>
</evidence>
<evidence type="ECO:0000313" key="2">
    <source>
        <dbReference type="EMBL" id="JAP15936.1"/>
    </source>
</evidence>
<dbReference type="EMBL" id="GEDG01024486">
    <property type="protein sequence ID" value="JAP15936.1"/>
    <property type="molecule type" value="Transcribed_RNA"/>
</dbReference>
<accession>A0A0V0H7V4</accession>